<evidence type="ECO:0000256" key="1">
    <source>
        <dbReference type="ARBA" id="ARBA00022741"/>
    </source>
</evidence>
<gene>
    <name evidence="5" type="ORF">HJG59_008188</name>
</gene>
<dbReference type="Pfam" id="PF16450">
    <property type="entry name" value="Prot_ATP_ID_OB_C"/>
    <property type="match status" value="1"/>
</dbReference>
<evidence type="ECO:0000259" key="3">
    <source>
        <dbReference type="Pfam" id="PF00004"/>
    </source>
</evidence>
<dbReference type="PANTHER" id="PTHR23073">
    <property type="entry name" value="26S PROTEASOME REGULATORY SUBUNIT"/>
    <property type="match status" value="1"/>
</dbReference>
<dbReference type="Proteomes" id="UP000550707">
    <property type="component" value="Unassembled WGS sequence"/>
</dbReference>
<keyword evidence="2" id="KW-0067">ATP-binding</keyword>
<reference evidence="5 6" key="1">
    <citation type="journal article" date="2020" name="Nature">
        <title>Six reference-quality genomes reveal evolution of bat adaptations.</title>
        <authorList>
            <person name="Jebb D."/>
            <person name="Huang Z."/>
            <person name="Pippel M."/>
            <person name="Hughes G.M."/>
            <person name="Lavrichenko K."/>
            <person name="Devanna P."/>
            <person name="Winkler S."/>
            <person name="Jermiin L.S."/>
            <person name="Skirmuntt E.C."/>
            <person name="Katzourakis A."/>
            <person name="Burkitt-Gray L."/>
            <person name="Ray D.A."/>
            <person name="Sullivan K.A.M."/>
            <person name="Roscito J.G."/>
            <person name="Kirilenko B.M."/>
            <person name="Davalos L.M."/>
            <person name="Corthals A.P."/>
            <person name="Power M.L."/>
            <person name="Jones G."/>
            <person name="Ransome R.D."/>
            <person name="Dechmann D.K.N."/>
            <person name="Locatelli A.G."/>
            <person name="Puechmaille S.J."/>
            <person name="Fedrigo O."/>
            <person name="Jarvis E.D."/>
            <person name="Hiller M."/>
            <person name="Vernes S.C."/>
            <person name="Myers E.W."/>
            <person name="Teeling E.C."/>
        </authorList>
    </citation>
    <scope>NUCLEOTIDE SEQUENCE [LARGE SCALE GENOMIC DNA]</scope>
    <source>
        <strain evidence="5">MMolMol1</strain>
        <tissue evidence="5">Muscle</tissue>
    </source>
</reference>
<evidence type="ECO:0008006" key="7">
    <source>
        <dbReference type="Google" id="ProtNLM"/>
    </source>
</evidence>
<name>A0A7J8G0D5_MOLMO</name>
<sequence length="203" mass="22790">MEKKKVLVKVHPHGKFVVDMDKNININDATPNCRVALGNDSYTLHKILPNKIDPLVSLMMVEKVPDSTHEMIGGLDEQIKKIKEVIQLPVKHPEFFEALGIVQPKGVLLYGPLGTGKVLLALVVAHRTDYTIIRVSDSELVQKFIGEGARMVKELLSWHENMLHLSSSWMKSTPLAPHHWRGLLEGTVKCSVPCWSCSTTWIL</sequence>
<dbReference type="InterPro" id="IPR050221">
    <property type="entry name" value="26S_Proteasome_ATPase"/>
</dbReference>
<dbReference type="InterPro" id="IPR032501">
    <property type="entry name" value="Prot_ATP_ID_OB_2nd"/>
</dbReference>
<protein>
    <recommendedName>
        <fullName evidence="7">Proteasome 26S subunit, ATPase 5</fullName>
    </recommendedName>
</protein>
<keyword evidence="6" id="KW-1185">Reference proteome</keyword>
<evidence type="ECO:0000313" key="5">
    <source>
        <dbReference type="EMBL" id="KAF6452862.1"/>
    </source>
</evidence>
<dbReference type="InterPro" id="IPR027417">
    <property type="entry name" value="P-loop_NTPase"/>
</dbReference>
<dbReference type="Pfam" id="PF00004">
    <property type="entry name" value="AAA"/>
    <property type="match status" value="1"/>
</dbReference>
<dbReference type="InterPro" id="IPR012340">
    <property type="entry name" value="NA-bd_OB-fold"/>
</dbReference>
<dbReference type="Gene3D" id="3.40.50.300">
    <property type="entry name" value="P-loop containing nucleotide triphosphate hydrolases"/>
    <property type="match status" value="1"/>
</dbReference>
<dbReference type="InterPro" id="IPR003959">
    <property type="entry name" value="ATPase_AAA_core"/>
</dbReference>
<evidence type="ECO:0000259" key="4">
    <source>
        <dbReference type="Pfam" id="PF16450"/>
    </source>
</evidence>
<dbReference type="Gene3D" id="2.40.50.140">
    <property type="entry name" value="Nucleic acid-binding proteins"/>
    <property type="match status" value="1"/>
</dbReference>
<keyword evidence="1" id="KW-0547">Nucleotide-binding</keyword>
<dbReference type="FunFam" id="2.40.50.140:FF:000476">
    <property type="entry name" value="26S proteasome regulatory subunit 8"/>
    <property type="match status" value="1"/>
</dbReference>
<evidence type="ECO:0000256" key="2">
    <source>
        <dbReference type="ARBA" id="ARBA00022840"/>
    </source>
</evidence>
<dbReference type="SUPFAM" id="SSF52540">
    <property type="entry name" value="P-loop containing nucleoside triphosphate hydrolases"/>
    <property type="match status" value="1"/>
</dbReference>
<proteinExistence type="predicted"/>
<comment type="caution">
    <text evidence="5">The sequence shown here is derived from an EMBL/GenBank/DDBJ whole genome shotgun (WGS) entry which is preliminary data.</text>
</comment>
<organism evidence="5 6">
    <name type="scientific">Molossus molossus</name>
    <name type="common">Pallas' mastiff bat</name>
    <name type="synonym">Vespertilio molossus</name>
    <dbReference type="NCBI Taxonomy" id="27622"/>
    <lineage>
        <taxon>Eukaryota</taxon>
        <taxon>Metazoa</taxon>
        <taxon>Chordata</taxon>
        <taxon>Craniata</taxon>
        <taxon>Vertebrata</taxon>
        <taxon>Euteleostomi</taxon>
        <taxon>Mammalia</taxon>
        <taxon>Eutheria</taxon>
        <taxon>Laurasiatheria</taxon>
        <taxon>Chiroptera</taxon>
        <taxon>Yangochiroptera</taxon>
        <taxon>Molossidae</taxon>
        <taxon>Molossus</taxon>
    </lineage>
</organism>
<accession>A0A7J8G0D5</accession>
<dbReference type="AlphaFoldDB" id="A0A7J8G0D5"/>
<evidence type="ECO:0000313" key="6">
    <source>
        <dbReference type="Proteomes" id="UP000550707"/>
    </source>
</evidence>
<feature type="domain" description="ATPase AAA-type core" evidence="3">
    <location>
        <begin position="107"/>
        <end position="159"/>
    </location>
</feature>
<feature type="domain" description="Proteasomal ATPase second OB" evidence="4">
    <location>
        <begin position="2"/>
        <end position="49"/>
    </location>
</feature>
<dbReference type="InParanoid" id="A0A7J8G0D5"/>
<dbReference type="EMBL" id="JACASF010000010">
    <property type="protein sequence ID" value="KAF6452862.1"/>
    <property type="molecule type" value="Genomic_DNA"/>
</dbReference>
<dbReference type="GO" id="GO:0016887">
    <property type="term" value="F:ATP hydrolysis activity"/>
    <property type="evidence" value="ECO:0007669"/>
    <property type="project" value="InterPro"/>
</dbReference>
<dbReference type="GO" id="GO:0005524">
    <property type="term" value="F:ATP binding"/>
    <property type="evidence" value="ECO:0007669"/>
    <property type="project" value="UniProtKB-KW"/>
</dbReference>